<dbReference type="HOGENOM" id="CLU_191159_0_0_2"/>
<dbReference type="STRING" id="999630.TUZN_0367"/>
<dbReference type="KEGG" id="tuz:TUZN_0367"/>
<protein>
    <recommendedName>
        <fullName evidence="3">KEOPS complex Pcc1-like subunit</fullName>
    </recommendedName>
</protein>
<accession>F2L2S6</accession>
<proteinExistence type="predicted"/>
<name>F2L2S6_THEU7</name>
<reference evidence="1 2" key="1">
    <citation type="journal article" date="2011" name="J. Bacteriol.">
        <title>Complete genome sequence of the thermoacidophilic crenarchaeon Thermoproteus uzoniensis 768-20.</title>
        <authorList>
            <person name="Mardanov A.V."/>
            <person name="Gumerov V.M."/>
            <person name="Beletsky A.V."/>
            <person name="Prokofeva M.I."/>
            <person name="Bonch-Osmolovskaya E.A."/>
            <person name="Ravin N.V."/>
            <person name="Skryabin K.G."/>
        </authorList>
    </citation>
    <scope>NUCLEOTIDE SEQUENCE [LARGE SCALE GENOMIC DNA]</scope>
    <source>
        <strain evidence="1 2">768-20</strain>
    </source>
</reference>
<gene>
    <name evidence="1" type="ordered locus">TUZN_0367</name>
</gene>
<dbReference type="EMBL" id="CP002590">
    <property type="protein sequence ID" value="AEA11864.1"/>
    <property type="molecule type" value="Genomic_DNA"/>
</dbReference>
<organism evidence="1 2">
    <name type="scientific">Thermoproteus uzoniensis (strain 768-20)</name>
    <dbReference type="NCBI Taxonomy" id="999630"/>
    <lineage>
        <taxon>Archaea</taxon>
        <taxon>Thermoproteota</taxon>
        <taxon>Thermoprotei</taxon>
        <taxon>Thermoproteales</taxon>
        <taxon>Thermoproteaceae</taxon>
        <taxon>Thermoproteus</taxon>
    </lineage>
</organism>
<evidence type="ECO:0000313" key="1">
    <source>
        <dbReference type="EMBL" id="AEA11864.1"/>
    </source>
</evidence>
<dbReference type="eggNOG" id="arCOG01354">
    <property type="taxonomic scope" value="Archaea"/>
</dbReference>
<dbReference type="NCBIfam" id="NF011470">
    <property type="entry name" value="PRK14887.1"/>
    <property type="match status" value="1"/>
</dbReference>
<evidence type="ECO:0000313" key="2">
    <source>
        <dbReference type="Proteomes" id="UP000008138"/>
    </source>
</evidence>
<dbReference type="AlphaFoldDB" id="F2L2S6"/>
<dbReference type="Proteomes" id="UP000008138">
    <property type="component" value="Chromosome"/>
</dbReference>
<sequence length="75" mass="8372">MTVEISTDLPCAAALVMAPDDVEMPEGFSIRHICRDNRYVVVIGGNNVLTLKNTVDDILRCLKVVDALWRELADR</sequence>
<dbReference type="GeneID" id="10359913"/>
<evidence type="ECO:0008006" key="3">
    <source>
        <dbReference type="Google" id="ProtNLM"/>
    </source>
</evidence>
<keyword evidence="2" id="KW-1185">Reference proteome</keyword>
<dbReference type="RefSeq" id="WP_013679200.1">
    <property type="nucleotide sequence ID" value="NC_015315.1"/>
</dbReference>
<reference key="2">
    <citation type="submission" date="2011-03" db="EMBL/GenBank/DDBJ databases">
        <title>Complete genome sequence of the thermoacidophilic crenarchaeon Thermoproteus uzoniensis 768-20.</title>
        <authorList>
            <person name="Mardanov A.V."/>
            <person name="Gumerov V.M."/>
            <person name="Beletsky A.V."/>
            <person name="Prokofeva M.I."/>
            <person name="Bonch-Osmolovskaya E.A."/>
            <person name="Ravin N.V."/>
            <person name="Skryabin K.G."/>
        </authorList>
    </citation>
    <scope>NUCLEOTIDE SEQUENCE</scope>
    <source>
        <strain>768-20</strain>
    </source>
</reference>